<keyword evidence="2" id="KW-1185">Reference proteome</keyword>
<dbReference type="OrthoDB" id="2757214at2759"/>
<evidence type="ECO:0000313" key="1">
    <source>
        <dbReference type="EMBL" id="KZT32449.1"/>
    </source>
</evidence>
<dbReference type="EMBL" id="KV428332">
    <property type="protein sequence ID" value="KZT32449.1"/>
    <property type="molecule type" value="Genomic_DNA"/>
</dbReference>
<evidence type="ECO:0000313" key="2">
    <source>
        <dbReference type="Proteomes" id="UP000076798"/>
    </source>
</evidence>
<protein>
    <submittedName>
        <fullName evidence="1">Uncharacterized protein</fullName>
    </submittedName>
</protein>
<sequence>MHNYLEGEGTYRPEDSERKDGHLSLSCVFFSFSQFTMKTGLLLIGGLGWLSAMASSQTLTGNTVCKGGAMDWYTLTMKETPCRTYERLRQMCNSTYTVGTQTVRGSTLKGAPDACVDQNPACCCNYIAFALSMLCLNCQQDVGSLLGGEEGGARLDTGYIAG</sequence>
<reference evidence="1 2" key="1">
    <citation type="journal article" date="2016" name="Mol. Biol. Evol.">
        <title>Comparative Genomics of Early-Diverging Mushroom-Forming Fungi Provides Insights into the Origins of Lignocellulose Decay Capabilities.</title>
        <authorList>
            <person name="Nagy L.G."/>
            <person name="Riley R."/>
            <person name="Tritt A."/>
            <person name="Adam C."/>
            <person name="Daum C."/>
            <person name="Floudas D."/>
            <person name="Sun H."/>
            <person name="Yadav J.S."/>
            <person name="Pangilinan J."/>
            <person name="Larsson K.H."/>
            <person name="Matsuura K."/>
            <person name="Barry K."/>
            <person name="Labutti K."/>
            <person name="Kuo R."/>
            <person name="Ohm R.A."/>
            <person name="Bhattacharya S.S."/>
            <person name="Shirouzu T."/>
            <person name="Yoshinaga Y."/>
            <person name="Martin F.M."/>
            <person name="Grigoriev I.V."/>
            <person name="Hibbett D.S."/>
        </authorList>
    </citation>
    <scope>NUCLEOTIDE SEQUENCE [LARGE SCALE GENOMIC DNA]</scope>
    <source>
        <strain evidence="1 2">HHB10207 ss-3</strain>
    </source>
</reference>
<organism evidence="1 2">
    <name type="scientific">Sistotremastrum suecicum HHB10207 ss-3</name>
    <dbReference type="NCBI Taxonomy" id="1314776"/>
    <lineage>
        <taxon>Eukaryota</taxon>
        <taxon>Fungi</taxon>
        <taxon>Dikarya</taxon>
        <taxon>Basidiomycota</taxon>
        <taxon>Agaricomycotina</taxon>
        <taxon>Agaricomycetes</taxon>
        <taxon>Sistotremastrales</taxon>
        <taxon>Sistotremastraceae</taxon>
        <taxon>Sistotremastrum</taxon>
    </lineage>
</organism>
<accession>A0A165XQX7</accession>
<proteinExistence type="predicted"/>
<dbReference type="AlphaFoldDB" id="A0A165XQX7"/>
<gene>
    <name evidence="1" type="ORF">SISSUDRAFT_1055522</name>
</gene>
<dbReference type="Proteomes" id="UP000076798">
    <property type="component" value="Unassembled WGS sequence"/>
</dbReference>
<name>A0A165XQX7_9AGAM</name>